<evidence type="ECO:0000256" key="1">
    <source>
        <dbReference type="SAM" id="MobiDB-lite"/>
    </source>
</evidence>
<dbReference type="OrthoDB" id="1461917at2759"/>
<gene>
    <name evidence="2" type="ORF">Goshw_005141</name>
</gene>
<reference evidence="2 3" key="1">
    <citation type="journal article" date="2019" name="Genome Biol. Evol.">
        <title>Insights into the evolution of the New World diploid cottons (Gossypium, subgenus Houzingenia) based on genome sequencing.</title>
        <authorList>
            <person name="Grover C.E."/>
            <person name="Arick M.A. 2nd"/>
            <person name="Thrash A."/>
            <person name="Conover J.L."/>
            <person name="Sanders W.S."/>
            <person name="Peterson D.G."/>
            <person name="Frelichowski J.E."/>
            <person name="Scheffler J.A."/>
            <person name="Scheffler B.E."/>
            <person name="Wendel J.F."/>
        </authorList>
    </citation>
    <scope>NUCLEOTIDE SEQUENCE [LARGE SCALE GENOMIC DNA]</scope>
    <source>
        <strain evidence="2">1</strain>
        <tissue evidence="2">Leaf</tissue>
    </source>
</reference>
<evidence type="ECO:0000313" key="3">
    <source>
        <dbReference type="Proteomes" id="UP000593576"/>
    </source>
</evidence>
<dbReference type="EMBL" id="JABFAF010000013">
    <property type="protein sequence ID" value="MBA0873648.1"/>
    <property type="molecule type" value="Genomic_DNA"/>
</dbReference>
<evidence type="ECO:0000313" key="2">
    <source>
        <dbReference type="EMBL" id="MBA0873648.1"/>
    </source>
</evidence>
<keyword evidence="3" id="KW-1185">Reference proteome</keyword>
<sequence length="119" mass="13790">MIKDQGCIYRIEEVEKLNDSTVQECKNANPEKKTSWKRIKPVATVIQTKAENSTRKRKSPEEDLARSDKEDFDVDGTKRLKQDDFEGYEKAFSEVMLDSSEQLDIKNFLRSVATKRQAD</sequence>
<feature type="region of interest" description="Disordered" evidence="1">
    <location>
        <begin position="47"/>
        <end position="76"/>
    </location>
</feature>
<accession>A0A7J9MRS2</accession>
<name>A0A7J9MRS2_GOSSC</name>
<dbReference type="Proteomes" id="UP000593576">
    <property type="component" value="Unassembled WGS sequence"/>
</dbReference>
<feature type="compositionally biased region" description="Basic and acidic residues" evidence="1">
    <location>
        <begin position="59"/>
        <end position="76"/>
    </location>
</feature>
<organism evidence="2 3">
    <name type="scientific">Gossypium schwendimanii</name>
    <name type="common">Cotton</name>
    <dbReference type="NCBI Taxonomy" id="34291"/>
    <lineage>
        <taxon>Eukaryota</taxon>
        <taxon>Viridiplantae</taxon>
        <taxon>Streptophyta</taxon>
        <taxon>Embryophyta</taxon>
        <taxon>Tracheophyta</taxon>
        <taxon>Spermatophyta</taxon>
        <taxon>Magnoliopsida</taxon>
        <taxon>eudicotyledons</taxon>
        <taxon>Gunneridae</taxon>
        <taxon>Pentapetalae</taxon>
        <taxon>rosids</taxon>
        <taxon>malvids</taxon>
        <taxon>Malvales</taxon>
        <taxon>Malvaceae</taxon>
        <taxon>Malvoideae</taxon>
        <taxon>Gossypium</taxon>
    </lineage>
</organism>
<dbReference type="AlphaFoldDB" id="A0A7J9MRS2"/>
<proteinExistence type="predicted"/>
<comment type="caution">
    <text evidence="2">The sequence shown here is derived from an EMBL/GenBank/DDBJ whole genome shotgun (WGS) entry which is preliminary data.</text>
</comment>
<protein>
    <submittedName>
        <fullName evidence="2">Uncharacterized protein</fullName>
    </submittedName>
</protein>
<feature type="non-terminal residue" evidence="2">
    <location>
        <position position="119"/>
    </location>
</feature>